<reference evidence="3 4" key="1">
    <citation type="journal article" date="2018" name="Int. J. Syst. Evol. Microbiol.">
        <title>Pseudooceanicola lipolyticus sp. nov., a marine alphaproteobacterium, reclassification of Oceanicola flagellatus as Pseudooceanicola flagellatus comb. nov. and emended description of the genus Pseudooceanicola.</title>
        <authorList>
            <person name="Huang M.-M."/>
            <person name="Guo L.-L."/>
            <person name="Wu Y.-H."/>
            <person name="Lai Q.-L."/>
            <person name="Shao Z.-Z."/>
            <person name="Wang C.-S."/>
            <person name="Wu M."/>
            <person name="Xu X.-W."/>
        </authorList>
    </citation>
    <scope>NUCLEOTIDE SEQUENCE [LARGE SCALE GENOMIC DNA]</scope>
    <source>
        <strain evidence="3 4">157</strain>
    </source>
</reference>
<gene>
    <name evidence="3" type="ORF">CVM52_06435</name>
</gene>
<proteinExistence type="inferred from homology"/>
<keyword evidence="1" id="KW-0560">Oxidoreductase</keyword>
<dbReference type="Pfam" id="PF23169">
    <property type="entry name" value="HalD"/>
    <property type="match status" value="1"/>
</dbReference>
<comment type="caution">
    <text evidence="3">The sequence shown here is derived from an EMBL/GenBank/DDBJ whole genome shotgun (WGS) entry which is preliminary data.</text>
</comment>
<name>A0A2M8J402_9RHOB</name>
<keyword evidence="1" id="KW-0479">Metal-binding</keyword>
<dbReference type="RefSeq" id="WP_100161687.1">
    <property type="nucleotide sequence ID" value="NZ_PGTB01000013.1"/>
</dbReference>
<evidence type="ECO:0000313" key="3">
    <source>
        <dbReference type="EMBL" id="PJE37505.1"/>
    </source>
</evidence>
<evidence type="ECO:0000256" key="1">
    <source>
        <dbReference type="RuleBase" id="RU003682"/>
    </source>
</evidence>
<evidence type="ECO:0000259" key="2">
    <source>
        <dbReference type="PROSITE" id="PS51471"/>
    </source>
</evidence>
<evidence type="ECO:0000313" key="4">
    <source>
        <dbReference type="Proteomes" id="UP000231553"/>
    </source>
</evidence>
<dbReference type="OrthoDB" id="9798229at2"/>
<dbReference type="GO" id="GO:0046872">
    <property type="term" value="F:metal ion binding"/>
    <property type="evidence" value="ECO:0007669"/>
    <property type="project" value="UniProtKB-KW"/>
</dbReference>
<dbReference type="InterPro" id="IPR005123">
    <property type="entry name" value="Oxoglu/Fe-dep_dioxygenase_dom"/>
</dbReference>
<dbReference type="PROSITE" id="PS51471">
    <property type="entry name" value="FE2OG_OXY"/>
    <property type="match status" value="1"/>
</dbReference>
<protein>
    <recommendedName>
        <fullName evidence="2">Fe2OG dioxygenase domain-containing protein</fullName>
    </recommendedName>
</protein>
<accession>A0A2M8J402</accession>
<keyword evidence="1" id="KW-0408">Iron</keyword>
<comment type="similarity">
    <text evidence="1">Belongs to the iron/ascorbate-dependent oxidoreductase family.</text>
</comment>
<dbReference type="EMBL" id="PGTB01000013">
    <property type="protein sequence ID" value="PJE37505.1"/>
    <property type="molecule type" value="Genomic_DNA"/>
</dbReference>
<dbReference type="Proteomes" id="UP000231553">
    <property type="component" value="Unassembled WGS sequence"/>
</dbReference>
<sequence length="281" mass="30810">MLATDLIDLHRYPISTPGPARDAVLAEVRAGLAARGCAVLKGFLTPAGVAAAVAETDAVADKSHASHSRTNAYFTKEDPTLPESDPRRRFFDRSNAFIPADNFEPGGALRTIHDCAGFDTFIRDCLEESEDRFFRYADPLADVIVNAAGAGNGFPWHFDTNNFTVTLALQNADEGGAFEYAPMIRDTVDEHFDEVAKVLDGISDRVVSLELEPGDLQLFKGRYSLHRVAPLAGSRPRYVAIFSYVQAPDMVGSVERTQQLYGRTLPVHHERAGQRADTLID</sequence>
<dbReference type="InterPro" id="IPR056470">
    <property type="entry name" value="BesD/HalB-like"/>
</dbReference>
<feature type="domain" description="Fe2OG dioxygenase" evidence="2">
    <location>
        <begin position="139"/>
        <end position="247"/>
    </location>
</feature>
<keyword evidence="4" id="KW-1185">Reference proteome</keyword>
<dbReference type="Gene3D" id="2.60.120.620">
    <property type="entry name" value="q2cbj1_9rhob like domain"/>
    <property type="match status" value="1"/>
</dbReference>
<dbReference type="AlphaFoldDB" id="A0A2M8J402"/>
<organism evidence="3 4">
    <name type="scientific">Pseudooceanicola lipolyticus</name>
    <dbReference type="NCBI Taxonomy" id="2029104"/>
    <lineage>
        <taxon>Bacteria</taxon>
        <taxon>Pseudomonadati</taxon>
        <taxon>Pseudomonadota</taxon>
        <taxon>Alphaproteobacteria</taxon>
        <taxon>Rhodobacterales</taxon>
        <taxon>Paracoccaceae</taxon>
        <taxon>Pseudooceanicola</taxon>
    </lineage>
</organism>
<dbReference type="GO" id="GO:0016491">
    <property type="term" value="F:oxidoreductase activity"/>
    <property type="evidence" value="ECO:0007669"/>
    <property type="project" value="UniProtKB-KW"/>
</dbReference>
<dbReference type="SUPFAM" id="SSF51197">
    <property type="entry name" value="Clavaminate synthase-like"/>
    <property type="match status" value="1"/>
</dbReference>